<dbReference type="EMBL" id="NBTX02000004">
    <property type="protein sequence ID" value="PNL61884.1"/>
    <property type="molecule type" value="Genomic_DNA"/>
</dbReference>
<comment type="caution">
    <text evidence="1">The sequence shown here is derived from an EMBL/GenBank/DDBJ whole genome shotgun (WGS) entry which is preliminary data.</text>
</comment>
<keyword evidence="2" id="KW-1185">Reference proteome</keyword>
<dbReference type="Proteomes" id="UP000192511">
    <property type="component" value="Unassembled WGS sequence"/>
</dbReference>
<accession>A0AAX0WUA2</accession>
<evidence type="ECO:0000313" key="2">
    <source>
        <dbReference type="Proteomes" id="UP000192511"/>
    </source>
</evidence>
<dbReference type="AlphaFoldDB" id="A0AAX0WUA2"/>
<protein>
    <submittedName>
        <fullName evidence="1">Uncharacterized protein</fullName>
    </submittedName>
</protein>
<evidence type="ECO:0000313" key="1">
    <source>
        <dbReference type="EMBL" id="PNL61884.1"/>
    </source>
</evidence>
<reference evidence="1" key="1">
    <citation type="submission" date="2017-12" db="EMBL/GenBank/DDBJ databases">
        <title>FDA dAtabase for Regulatory Grade micrObial Sequences (FDA-ARGOS): Supporting development and validation of Infectious Disease Dx tests.</title>
        <authorList>
            <person name="Kerrigan L."/>
            <person name="Tallon L.J."/>
            <person name="Sadzewicz L."/>
            <person name="Sengamalay N."/>
            <person name="Ott S."/>
            <person name="Godinez A."/>
            <person name="Nagaraj S."/>
            <person name="Vavikolanu K."/>
            <person name="Vyas G."/>
            <person name="Nadendla S."/>
            <person name="Aluvathingal J."/>
            <person name="Sichtig H."/>
        </authorList>
    </citation>
    <scope>NUCLEOTIDE SEQUENCE [LARGE SCALE GENOMIC DNA]</scope>
    <source>
        <strain evidence="1">FDAARGOS_200</strain>
    </source>
</reference>
<name>A0AAX0WUA2_9GAMM</name>
<dbReference type="GeneID" id="98065781"/>
<dbReference type="RefSeq" id="WP_019232428.1">
    <property type="nucleotide sequence ID" value="NZ_CAAAHR010000041.1"/>
</dbReference>
<sequence length="307" mass="34049">MDASSDEATKGGSAVASLRFSMGHCFLFISTKIPTKEVYKHYHALQSIMIDRRNPDSPVRPLMLSKKVHAILHTGVTVNMLVATGIRKKDLPHAKDIKQVVPRELTLEAKWLDKSKEQAQCGGDASVFGNLGVLAISKDVRFVDIPKMNALAVPKSFLKKYGAELIALHQSFKLDDVAHEELKSLFLVEYIWDQEYIEEYALNPRGGGGVFVETHPFPHVFIPLSPKCGGALILGIDRSDGYFDFASFEIPFGYTMKVGSNVIHSDAFFVGPYAISLTQTDRANSVLLKRDTVAREIERVCLTPVPK</sequence>
<gene>
    <name evidence="1" type="ORF">A6J39_012045</name>
</gene>
<proteinExistence type="predicted"/>
<organism evidence="1 2">
    <name type="scientific">Legionella anisa</name>
    <dbReference type="NCBI Taxonomy" id="28082"/>
    <lineage>
        <taxon>Bacteria</taxon>
        <taxon>Pseudomonadati</taxon>
        <taxon>Pseudomonadota</taxon>
        <taxon>Gammaproteobacteria</taxon>
        <taxon>Legionellales</taxon>
        <taxon>Legionellaceae</taxon>
        <taxon>Legionella</taxon>
    </lineage>
</organism>